<feature type="compositionally biased region" description="Polar residues" evidence="4">
    <location>
        <begin position="13"/>
        <end position="23"/>
    </location>
</feature>
<dbReference type="GO" id="GO:0005737">
    <property type="term" value="C:cytoplasm"/>
    <property type="evidence" value="ECO:0007669"/>
    <property type="project" value="UniProtKB-SubCell"/>
</dbReference>
<dbReference type="InterPro" id="IPR024957">
    <property type="entry name" value="Cep57_MT-bd_dom"/>
</dbReference>
<dbReference type="AlphaFoldDB" id="A0A0D1CRW1"/>
<feature type="region of interest" description="Disordered" evidence="4">
    <location>
        <begin position="411"/>
        <end position="503"/>
    </location>
</feature>
<keyword evidence="3" id="KW-0175">Coiled coil</keyword>
<dbReference type="EMBL" id="CM003145">
    <property type="protein sequence ID" value="KIS69318.1"/>
    <property type="molecule type" value="Genomic_DNA"/>
</dbReference>
<feature type="region of interest" description="Disordered" evidence="4">
    <location>
        <begin position="375"/>
        <end position="398"/>
    </location>
</feature>
<dbReference type="KEGG" id="uma:UMAG_02659"/>
<dbReference type="InParanoid" id="A0A0D1CRW1"/>
<feature type="region of interest" description="Disordered" evidence="4">
    <location>
        <begin position="755"/>
        <end position="797"/>
    </location>
</feature>
<feature type="region of interest" description="Disordered" evidence="4">
    <location>
        <begin position="170"/>
        <end position="190"/>
    </location>
</feature>
<reference evidence="6 7" key="1">
    <citation type="journal article" date="2006" name="Nature">
        <title>Insights from the genome of the biotrophic fungal plant pathogen Ustilago maydis.</title>
        <authorList>
            <person name="Kamper J."/>
            <person name="Kahmann R."/>
            <person name="Bolker M."/>
            <person name="Ma L.J."/>
            <person name="Brefort T."/>
            <person name="Saville B.J."/>
            <person name="Banuett F."/>
            <person name="Kronstad J.W."/>
            <person name="Gold S.E."/>
            <person name="Muller O."/>
            <person name="Perlin M.H."/>
            <person name="Wosten H.A."/>
            <person name="de Vries R."/>
            <person name="Ruiz-Herrera J."/>
            <person name="Reynaga-Pena C.G."/>
            <person name="Snetselaar K."/>
            <person name="McCann M."/>
            <person name="Perez-Martin J."/>
            <person name="Feldbrugge M."/>
            <person name="Basse C.W."/>
            <person name="Steinberg G."/>
            <person name="Ibeas J.I."/>
            <person name="Holloman W."/>
            <person name="Guzman P."/>
            <person name="Farman M."/>
            <person name="Stajich J.E."/>
            <person name="Sentandreu R."/>
            <person name="Gonzalez-Prieto J.M."/>
            <person name="Kennell J.C."/>
            <person name="Molina L."/>
            <person name="Schirawski J."/>
            <person name="Mendoza-Mendoza A."/>
            <person name="Greilinger D."/>
            <person name="Munch K."/>
            <person name="Rossel N."/>
            <person name="Scherer M."/>
            <person name="Vranes M."/>
            <person name="Ladendorf O."/>
            <person name="Vincon V."/>
            <person name="Fuchs U."/>
            <person name="Sandrock B."/>
            <person name="Meng S."/>
            <person name="Ho E.C."/>
            <person name="Cahill M.J."/>
            <person name="Boyce K.J."/>
            <person name="Klose J."/>
            <person name="Klosterman S.J."/>
            <person name="Deelstra H.J."/>
            <person name="Ortiz-Castellanos L."/>
            <person name="Li W."/>
            <person name="Sanchez-Alonso P."/>
            <person name="Schreier P.H."/>
            <person name="Hauser-Hahn I."/>
            <person name="Vaupel M."/>
            <person name="Koopmann E."/>
            <person name="Friedrich G."/>
            <person name="Voss H."/>
            <person name="Schluter T."/>
            <person name="Margolis J."/>
            <person name="Platt D."/>
            <person name="Swimmer C."/>
            <person name="Gnirke A."/>
            <person name="Chen F."/>
            <person name="Vysotskaia V."/>
            <person name="Mannhaupt G."/>
            <person name="Guldener U."/>
            <person name="Munsterkotter M."/>
            <person name="Haase D."/>
            <person name="Oesterheld M."/>
            <person name="Mewes H.W."/>
            <person name="Mauceli E.W."/>
            <person name="DeCaprio D."/>
            <person name="Wade C.M."/>
            <person name="Butler J."/>
            <person name="Young S."/>
            <person name="Jaffe D.B."/>
            <person name="Calvo S."/>
            <person name="Nusbaum C."/>
            <person name="Galagan J."/>
            <person name="Birren B.W."/>
        </authorList>
    </citation>
    <scope>NUCLEOTIDE SEQUENCE [LARGE SCALE GENOMIC DNA]</scope>
    <source>
        <strain evidence="7">DSM 14603 / FGSC 9021 / UM521</strain>
    </source>
</reference>
<organism evidence="6 7">
    <name type="scientific">Mycosarcoma maydis</name>
    <name type="common">Corn smut fungus</name>
    <name type="synonym">Ustilago maydis</name>
    <dbReference type="NCBI Taxonomy" id="5270"/>
    <lineage>
        <taxon>Eukaryota</taxon>
        <taxon>Fungi</taxon>
        <taxon>Dikarya</taxon>
        <taxon>Basidiomycota</taxon>
        <taxon>Ustilaginomycotina</taxon>
        <taxon>Ustilaginomycetes</taxon>
        <taxon>Ustilaginales</taxon>
        <taxon>Ustilaginaceae</taxon>
        <taxon>Mycosarcoma</taxon>
    </lineage>
</organism>
<feature type="compositionally biased region" description="Basic residues" evidence="4">
    <location>
        <begin position="755"/>
        <end position="766"/>
    </location>
</feature>
<feature type="region of interest" description="Disordered" evidence="4">
    <location>
        <begin position="1042"/>
        <end position="1098"/>
    </location>
</feature>
<feature type="compositionally biased region" description="Basic and acidic residues" evidence="4">
    <location>
        <begin position="1068"/>
        <end position="1077"/>
    </location>
</feature>
<evidence type="ECO:0000256" key="2">
    <source>
        <dbReference type="ARBA" id="ARBA00022490"/>
    </source>
</evidence>
<dbReference type="RefSeq" id="XP_011389046.1">
    <property type="nucleotide sequence ID" value="XM_011390744.1"/>
</dbReference>
<feature type="compositionally biased region" description="Basic and acidic residues" evidence="4">
    <location>
        <begin position="767"/>
        <end position="777"/>
    </location>
</feature>
<protein>
    <recommendedName>
        <fullName evidence="5">Cep57 centrosome microtubule-binding domain-containing protein</fullName>
    </recommendedName>
</protein>
<feature type="compositionally biased region" description="Basic and acidic residues" evidence="4">
    <location>
        <begin position="293"/>
        <end position="309"/>
    </location>
</feature>
<gene>
    <name evidence="6" type="ORF">UMAG_02659</name>
</gene>
<feature type="region of interest" description="Disordered" evidence="4">
    <location>
        <begin position="207"/>
        <end position="321"/>
    </location>
</feature>
<feature type="compositionally biased region" description="Polar residues" evidence="4">
    <location>
        <begin position="240"/>
        <end position="251"/>
    </location>
</feature>
<accession>A0A0D1CRW1</accession>
<name>A0A0D1CRW1_MYCMD</name>
<evidence type="ECO:0000259" key="5">
    <source>
        <dbReference type="Pfam" id="PF06657"/>
    </source>
</evidence>
<proteinExistence type="predicted"/>
<evidence type="ECO:0000256" key="3">
    <source>
        <dbReference type="SAM" id="Coils"/>
    </source>
</evidence>
<feature type="compositionally biased region" description="Basic and acidic residues" evidence="4">
    <location>
        <begin position="609"/>
        <end position="623"/>
    </location>
</feature>
<feature type="compositionally biased region" description="Basic and acidic residues" evidence="4">
    <location>
        <begin position="1042"/>
        <end position="1054"/>
    </location>
</feature>
<dbReference type="GO" id="GO:0008017">
    <property type="term" value="F:microtubule binding"/>
    <property type="evidence" value="ECO:0007669"/>
    <property type="project" value="InterPro"/>
</dbReference>
<dbReference type="Proteomes" id="UP000000561">
    <property type="component" value="Chromosome 6"/>
</dbReference>
<feature type="region of interest" description="Disordered" evidence="4">
    <location>
        <begin position="1"/>
        <end position="46"/>
    </location>
</feature>
<evidence type="ECO:0000256" key="1">
    <source>
        <dbReference type="ARBA" id="ARBA00004496"/>
    </source>
</evidence>
<feature type="domain" description="Cep57 centrosome microtubule-binding" evidence="5">
    <location>
        <begin position="969"/>
        <end position="1035"/>
    </location>
</feature>
<feature type="coiled-coil region" evidence="3">
    <location>
        <begin position="540"/>
        <end position="574"/>
    </location>
</feature>
<dbReference type="OrthoDB" id="76453at2759"/>
<feature type="compositionally biased region" description="Low complexity" evidence="4">
    <location>
        <begin position="1078"/>
        <end position="1091"/>
    </location>
</feature>
<evidence type="ECO:0000256" key="4">
    <source>
        <dbReference type="SAM" id="MobiDB-lite"/>
    </source>
</evidence>
<dbReference type="VEuPathDB" id="FungiDB:UMAG_02659"/>
<evidence type="ECO:0000313" key="6">
    <source>
        <dbReference type="EMBL" id="KIS69318.1"/>
    </source>
</evidence>
<dbReference type="Pfam" id="PF06657">
    <property type="entry name" value="Cep57_MT_bd"/>
    <property type="match status" value="1"/>
</dbReference>
<feature type="region of interest" description="Disordered" evidence="4">
    <location>
        <begin position="602"/>
        <end position="637"/>
    </location>
</feature>
<dbReference type="eggNOG" id="ENOG502S31Z">
    <property type="taxonomic scope" value="Eukaryota"/>
</dbReference>
<feature type="compositionally biased region" description="Basic and acidic residues" evidence="4">
    <location>
        <begin position="24"/>
        <end position="33"/>
    </location>
</feature>
<keyword evidence="7" id="KW-1185">Reference proteome</keyword>
<sequence>MSRARHPHPYPLASTSYHQPSTDIDSHRMRASADRWQAASSPHPNFSHDIYIPESQEELNRVSIESRLLQPSGPSHNPNMNNPDFTSVSSTFDTYDRIGRDDVQPSARLTVDPVISRPSRTSSMLKPSEARLYQHDADESLIPGVGRGVRSTIPSQTSYQERLRSLNHHAAHDRYESSPSKSPYHPGKYSRQPIAATSTVRPLLHQTRAGVAPRQAHVESESESEGDSASESGESDAINIRTTTFSSTGNHRNFAATPVGHTATMTTNLRQRPTLGPDTLDRIEFDIYTDTDGEPRVHRDTRQNPRPRPDPSGPFASPRIAKPFGLNAADYQQHLASRTLTSPALRTLIGDRSKSPDSPTPAPSIDGVLHAGRTNAREAQRQDRHPQPRTTRQSHESISAFEDLARRLQKDVESTRRNADGNGEDMDDGSASNSGGSGFGPGSQASSARTRVEPQVAPNGAKVLNPEQFDSYGYPAHQKASTRKDTTSPWGVRLPDVTGLTSALGSPVKARDTIKHRPFGSAVGNQDARLEELINLRCFVDGIQTELDRAGEKIVNLEQAQEQQSHDLQGLRSEMQTAFKDVRAPQPASEEQLIQRILQKLSVSSTQQSHEKTQSQSETRPEVAAHAQNGAQPEAPVRATERPLRETHDAQQQENRSQVEVVNRLYAELDKLRMAMEEQYRSNAGFDTVETQVREQFDAKPRRAAYRHQDIFPSGRDPWEAIEALRLQVLNLADEVEGLNGLVLERLTPPVTVHRKKMARSSTARKQRFEYDEEAHPASDPVYTSRGGTPGRRSDATMPHADRVEIRTDPIDQDMDDHFHRRHPMRSSPAHHVAEEMDEYDRTIDAVGENLRLQRQRQRHRHHNTPPPAPAAETMQELSDNEISQLAETRAKLAAARLNCSSRQTHESRLCSVCCSQMRSEKRKASRRARLLQAEQRREAVELEETILLDTLDPPSGSKRGSINAEQMQTLNVILQEHWDEFVHQRMLYSELADELKSISPAMSQTKRKILAQHVLEAVELLEVKADRIERLEKVLQAMHAERPQKVHEQEAKKHPGSRQTSGNRLKHALESMEKSTRSGSSQSAAAGRNSPPTTTQL</sequence>
<dbReference type="GeneID" id="23563356"/>
<evidence type="ECO:0000313" key="7">
    <source>
        <dbReference type="Proteomes" id="UP000000561"/>
    </source>
</evidence>
<comment type="subcellular location">
    <subcellularLocation>
        <location evidence="1">Cytoplasm</location>
    </subcellularLocation>
</comment>
<feature type="compositionally biased region" description="Basic and acidic residues" evidence="4">
    <location>
        <begin position="375"/>
        <end position="386"/>
    </location>
</feature>
<feature type="region of interest" description="Disordered" evidence="4">
    <location>
        <begin position="349"/>
        <end position="368"/>
    </location>
</feature>
<keyword evidence="2" id="KW-0963">Cytoplasm</keyword>